<evidence type="ECO:0000256" key="4">
    <source>
        <dbReference type="ARBA" id="ARBA00022679"/>
    </source>
</evidence>
<dbReference type="SUPFAM" id="SSF53448">
    <property type="entry name" value="Nucleotide-diphospho-sugar transferases"/>
    <property type="match status" value="1"/>
</dbReference>
<keyword evidence="3" id="KW-0328">Glycosyltransferase</keyword>
<reference evidence="6 7" key="1">
    <citation type="submission" date="2019-06" db="EMBL/GenBank/DDBJ databases">
        <title>Whole genome shotgun sequence of Microbacterium testaceum NBRC 12675.</title>
        <authorList>
            <person name="Hosoyama A."/>
            <person name="Uohara A."/>
            <person name="Ohji S."/>
            <person name="Ichikawa N."/>
        </authorList>
    </citation>
    <scope>NUCLEOTIDE SEQUENCE [LARGE SCALE GENOMIC DNA]</scope>
    <source>
        <strain evidence="6 7">NBRC 12675</strain>
    </source>
</reference>
<feature type="domain" description="Glycosyltransferase 2-like" evidence="5">
    <location>
        <begin position="8"/>
        <end position="116"/>
    </location>
</feature>
<comment type="pathway">
    <text evidence="1">Cell wall biogenesis; cell wall polysaccharide biosynthesis.</text>
</comment>
<accession>A0A4Y3QL09</accession>
<evidence type="ECO:0000259" key="5">
    <source>
        <dbReference type="Pfam" id="PF00535"/>
    </source>
</evidence>
<dbReference type="PANTHER" id="PTHR43179:SF12">
    <property type="entry name" value="GALACTOFURANOSYLTRANSFERASE GLFT2"/>
    <property type="match status" value="1"/>
</dbReference>
<dbReference type="Gene3D" id="3.90.550.10">
    <property type="entry name" value="Spore Coat Polysaccharide Biosynthesis Protein SpsA, Chain A"/>
    <property type="match status" value="1"/>
</dbReference>
<dbReference type="RefSeq" id="WP_170210676.1">
    <property type="nucleotide sequence ID" value="NZ_BJML01000006.1"/>
</dbReference>
<dbReference type="AlphaFoldDB" id="A0A4Y3QL09"/>
<evidence type="ECO:0000256" key="2">
    <source>
        <dbReference type="ARBA" id="ARBA00006739"/>
    </source>
</evidence>
<protein>
    <recommendedName>
        <fullName evidence="5">Glycosyltransferase 2-like domain-containing protein</fullName>
    </recommendedName>
</protein>
<evidence type="ECO:0000256" key="1">
    <source>
        <dbReference type="ARBA" id="ARBA00004776"/>
    </source>
</evidence>
<dbReference type="EMBL" id="BJML01000006">
    <property type="protein sequence ID" value="GEB46096.1"/>
    <property type="molecule type" value="Genomic_DNA"/>
</dbReference>
<proteinExistence type="inferred from homology"/>
<dbReference type="GO" id="GO:0016757">
    <property type="term" value="F:glycosyltransferase activity"/>
    <property type="evidence" value="ECO:0007669"/>
    <property type="project" value="UniProtKB-KW"/>
</dbReference>
<dbReference type="InterPro" id="IPR001173">
    <property type="entry name" value="Glyco_trans_2-like"/>
</dbReference>
<dbReference type="Pfam" id="PF00535">
    <property type="entry name" value="Glycos_transf_2"/>
    <property type="match status" value="1"/>
</dbReference>
<sequence>MTHEVGVVYVNYDSAELINKSIHSLDHPHRLIVVDNFHSDRAREQIEAVLPAGALLLAQKNLGFAAGINAANEELGPDSTMLIVNPDAYFATGSMSRLVANAEHAEAHVVSPRILDAHTHSVWFDGGRVSAHTGEVSHFSYGQSPTVASGLQRTSFVSGCALLLSPRARKAVLPLREDLFMYYEDAELSHRAITSGLSLWVDTNSIVFHDEGSTSKTKMQTRSPLFYYYQGRNRLLAELEASRLSRVTLTPWVATRTVARILRRERPKLQLLGSYLAGTLTGIREALREQ</sequence>
<dbReference type="GeneID" id="57144729"/>
<dbReference type="Proteomes" id="UP000319525">
    <property type="component" value="Unassembled WGS sequence"/>
</dbReference>
<organism evidence="6 7">
    <name type="scientific">Microbacterium testaceum</name>
    <name type="common">Aureobacterium testaceum</name>
    <name type="synonym">Brevibacterium testaceum</name>
    <dbReference type="NCBI Taxonomy" id="2033"/>
    <lineage>
        <taxon>Bacteria</taxon>
        <taxon>Bacillati</taxon>
        <taxon>Actinomycetota</taxon>
        <taxon>Actinomycetes</taxon>
        <taxon>Micrococcales</taxon>
        <taxon>Microbacteriaceae</taxon>
        <taxon>Microbacterium</taxon>
    </lineage>
</organism>
<comment type="caution">
    <text evidence="6">The sequence shown here is derived from an EMBL/GenBank/DDBJ whole genome shotgun (WGS) entry which is preliminary data.</text>
</comment>
<keyword evidence="4" id="KW-0808">Transferase</keyword>
<evidence type="ECO:0000313" key="7">
    <source>
        <dbReference type="Proteomes" id="UP000319525"/>
    </source>
</evidence>
<evidence type="ECO:0000256" key="3">
    <source>
        <dbReference type="ARBA" id="ARBA00022676"/>
    </source>
</evidence>
<evidence type="ECO:0000313" key="6">
    <source>
        <dbReference type="EMBL" id="GEB46096.1"/>
    </source>
</evidence>
<comment type="similarity">
    <text evidence="2">Belongs to the glycosyltransferase 2 family.</text>
</comment>
<dbReference type="InterPro" id="IPR029044">
    <property type="entry name" value="Nucleotide-diphossugar_trans"/>
</dbReference>
<dbReference type="PANTHER" id="PTHR43179">
    <property type="entry name" value="RHAMNOSYLTRANSFERASE WBBL"/>
    <property type="match status" value="1"/>
</dbReference>
<name>A0A4Y3QL09_MICTE</name>
<gene>
    <name evidence="6" type="ORF">MTE01_20410</name>
</gene>